<dbReference type="PANTHER" id="PTHR40392">
    <property type="entry name" value="2-PHOSPHO-L-LACTATE GUANYLYLTRANSFERASE"/>
    <property type="match status" value="1"/>
</dbReference>
<keyword evidence="1 5" id="KW-0808">Transferase</keyword>
<evidence type="ECO:0000313" key="6">
    <source>
        <dbReference type="EMBL" id="MFD1525002.1"/>
    </source>
</evidence>
<comment type="function">
    <text evidence="5">Guanylyltransferase that catalyzes the activation of (2S)-2-phospholactate (2-PL) as (2S)-lactyl-2-diphospho-5'-guanosine, via the condensation of 2-PL with GTP. It is involved in the biosynthesis of coenzyme F420, a hydride carrier cofactor.</text>
</comment>
<dbReference type="GO" id="GO:0005525">
    <property type="term" value="F:GTP binding"/>
    <property type="evidence" value="ECO:0007669"/>
    <property type="project" value="UniProtKB-KW"/>
</dbReference>
<keyword evidence="7" id="KW-1185">Reference proteome</keyword>
<organism evidence="6 7">
    <name type="scientific">Halolamina salina</name>
    <dbReference type="NCBI Taxonomy" id="1220023"/>
    <lineage>
        <taxon>Archaea</taxon>
        <taxon>Methanobacteriati</taxon>
        <taxon>Methanobacteriota</taxon>
        <taxon>Stenosarchaea group</taxon>
        <taxon>Halobacteria</taxon>
        <taxon>Halobacteriales</taxon>
        <taxon>Haloferacaceae</taxon>
    </lineage>
</organism>
<dbReference type="SUPFAM" id="SSF53448">
    <property type="entry name" value="Nucleotide-diphospho-sugar transferases"/>
    <property type="match status" value="1"/>
</dbReference>
<comment type="similarity">
    <text evidence="5">Belongs to the CofC family.</text>
</comment>
<dbReference type="Pfam" id="PF01983">
    <property type="entry name" value="CofC"/>
    <property type="match status" value="1"/>
</dbReference>
<gene>
    <name evidence="5 6" type="primary">cofC</name>
    <name evidence="6" type="ORF">ACFR9S_01620</name>
</gene>
<comment type="pathway">
    <text evidence="5">Cofactor biosynthesis; coenzyme F420 biosynthesis.</text>
</comment>
<dbReference type="AlphaFoldDB" id="A0ABD6B248"/>
<dbReference type="InterPro" id="IPR029044">
    <property type="entry name" value="Nucleotide-diphossugar_trans"/>
</dbReference>
<protein>
    <recommendedName>
        <fullName evidence="5">2-phospho-L-lactate guanylyltransferase</fullName>
        <shortName evidence="5">LP guanylyltransferase</shortName>
        <ecNumber evidence="5">2.7.7.68</ecNumber>
    </recommendedName>
</protein>
<accession>A0ABD6B248</accession>
<dbReference type="RefSeq" id="WP_379817893.1">
    <property type="nucleotide sequence ID" value="NZ_JBHUDH010000012.1"/>
</dbReference>
<keyword evidence="2 5" id="KW-0548">Nucleotidyltransferase</keyword>
<evidence type="ECO:0000256" key="4">
    <source>
        <dbReference type="ARBA" id="ARBA00023134"/>
    </source>
</evidence>
<dbReference type="PANTHER" id="PTHR40392:SF1">
    <property type="entry name" value="2-PHOSPHO-L-LACTATE GUANYLYLTRANSFERASE"/>
    <property type="match status" value="1"/>
</dbReference>
<proteinExistence type="inferred from homology"/>
<dbReference type="Gene3D" id="6.10.140.50">
    <property type="match status" value="1"/>
</dbReference>
<sequence length="204" mass="21595">MHVVVPFAADRPKTRLADTLDTDERREFADAMLRDVLAALDAVPRSLEVTVLSTGPVDGVDAAIEIDERPLTPAVNDRLGTAPTAVVMADLALATPDALTELFAAEADLAIAAGLGGGTNAFLARDSAFRVDYHGASYRDHLAIAREEGLSVREVDSRLLAVDIDEPADLAELLLHGDGAARDWLVDAGFELSVGGGRVEVVRE</sequence>
<dbReference type="GO" id="GO:0052645">
    <property type="term" value="P:F420-0 metabolic process"/>
    <property type="evidence" value="ECO:0007669"/>
    <property type="project" value="UniProtKB-UniRule"/>
</dbReference>
<evidence type="ECO:0000313" key="7">
    <source>
        <dbReference type="Proteomes" id="UP001597111"/>
    </source>
</evidence>
<dbReference type="EMBL" id="JBHUDH010000012">
    <property type="protein sequence ID" value="MFD1525002.1"/>
    <property type="molecule type" value="Genomic_DNA"/>
</dbReference>
<comment type="caution">
    <text evidence="6">The sequence shown here is derived from an EMBL/GenBank/DDBJ whole genome shotgun (WGS) entry which is preliminary data.</text>
</comment>
<dbReference type="Proteomes" id="UP001597111">
    <property type="component" value="Unassembled WGS sequence"/>
</dbReference>
<evidence type="ECO:0000256" key="1">
    <source>
        <dbReference type="ARBA" id="ARBA00022679"/>
    </source>
</evidence>
<dbReference type="EC" id="2.7.7.68" evidence="5"/>
<comment type="catalytic activity">
    <reaction evidence="5">
        <text>(2S)-2-phospholactate + GTP + H(+) = (2S)-lactyl-2-diphospho-5'-guanosine + diphosphate</text>
        <dbReference type="Rhea" id="RHEA:63424"/>
        <dbReference type="ChEBI" id="CHEBI:15378"/>
        <dbReference type="ChEBI" id="CHEBI:33019"/>
        <dbReference type="ChEBI" id="CHEBI:37565"/>
        <dbReference type="ChEBI" id="CHEBI:59435"/>
        <dbReference type="ChEBI" id="CHEBI:59906"/>
        <dbReference type="EC" id="2.7.7.68"/>
    </reaction>
</comment>
<dbReference type="Gene3D" id="3.90.550.10">
    <property type="entry name" value="Spore Coat Polysaccharide Biosynthesis Protein SpsA, Chain A"/>
    <property type="match status" value="1"/>
</dbReference>
<evidence type="ECO:0000256" key="3">
    <source>
        <dbReference type="ARBA" id="ARBA00022741"/>
    </source>
</evidence>
<dbReference type="InterPro" id="IPR002835">
    <property type="entry name" value="CofC"/>
</dbReference>
<dbReference type="GO" id="GO:0043814">
    <property type="term" value="F:phospholactate guanylyltransferase activity"/>
    <property type="evidence" value="ECO:0007669"/>
    <property type="project" value="UniProtKB-EC"/>
</dbReference>
<keyword evidence="3 5" id="KW-0547">Nucleotide-binding</keyword>
<keyword evidence="4 5" id="KW-0342">GTP-binding</keyword>
<comment type="subunit">
    <text evidence="5">Homodimer.</text>
</comment>
<evidence type="ECO:0000256" key="2">
    <source>
        <dbReference type="ARBA" id="ARBA00022695"/>
    </source>
</evidence>
<name>A0ABD6B248_9EURY</name>
<dbReference type="NCBIfam" id="TIGR03552">
    <property type="entry name" value="F420_cofC"/>
    <property type="match status" value="1"/>
</dbReference>
<evidence type="ECO:0000256" key="5">
    <source>
        <dbReference type="HAMAP-Rule" id="MF_02114"/>
    </source>
</evidence>
<reference evidence="6 7" key="1">
    <citation type="journal article" date="2019" name="Int. J. Syst. Evol. Microbiol.">
        <title>The Global Catalogue of Microorganisms (GCM) 10K type strain sequencing project: providing services to taxonomists for standard genome sequencing and annotation.</title>
        <authorList>
            <consortium name="The Broad Institute Genomics Platform"/>
            <consortium name="The Broad Institute Genome Sequencing Center for Infectious Disease"/>
            <person name="Wu L."/>
            <person name="Ma J."/>
        </authorList>
    </citation>
    <scope>NUCLEOTIDE SEQUENCE [LARGE SCALE GENOMIC DNA]</scope>
    <source>
        <strain evidence="6 7">CGMCC 1.12285</strain>
    </source>
</reference>
<dbReference type="HAMAP" id="MF_02114">
    <property type="entry name" value="CofC"/>
    <property type="match status" value="1"/>
</dbReference>